<keyword evidence="1" id="KW-1133">Transmembrane helix</keyword>
<keyword evidence="3" id="KW-1185">Reference proteome</keyword>
<name>C6LJY3_9FIRM</name>
<evidence type="ECO:0000313" key="2">
    <source>
        <dbReference type="EMBL" id="EET59061.1"/>
    </source>
</evidence>
<proteinExistence type="predicted"/>
<dbReference type="STRING" id="168384.SAMN05660368_03363"/>
<keyword evidence="1" id="KW-0812">Transmembrane</keyword>
<comment type="caution">
    <text evidence="2">The sequence shown here is derived from an EMBL/GenBank/DDBJ whole genome shotgun (WGS) entry which is preliminary data.</text>
</comment>
<dbReference type="OrthoDB" id="1823839at2"/>
<evidence type="ECO:0000313" key="3">
    <source>
        <dbReference type="Proteomes" id="UP000005561"/>
    </source>
</evidence>
<sequence length="142" mass="16114">MPKPLFSKLVAQAAIGLFCIVFGSVFAFHANDLLFFIMSLAIGICCIVRFILLHRTICQKRYQTISGTCVSREPSFIRKTQQIRLLDFEGSEHVFTVDKNVKLLQGHTYQIYFRPSPSDDASISNGFLGFEEIIKPEKAYTI</sequence>
<dbReference type="Proteomes" id="UP000005561">
    <property type="component" value="Unassembled WGS sequence"/>
</dbReference>
<organism evidence="2 3">
    <name type="scientific">Marvinbryantia formatexigens DSM 14469</name>
    <dbReference type="NCBI Taxonomy" id="478749"/>
    <lineage>
        <taxon>Bacteria</taxon>
        <taxon>Bacillati</taxon>
        <taxon>Bacillota</taxon>
        <taxon>Clostridia</taxon>
        <taxon>Lachnospirales</taxon>
        <taxon>Lachnospiraceae</taxon>
        <taxon>Marvinbryantia</taxon>
    </lineage>
</organism>
<keyword evidence="1" id="KW-0472">Membrane</keyword>
<dbReference type="eggNOG" id="ENOG50332XX">
    <property type="taxonomic scope" value="Bacteria"/>
</dbReference>
<gene>
    <name evidence="2" type="ORF">BRYFOR_08970</name>
</gene>
<reference evidence="2" key="1">
    <citation type="submission" date="2009-07" db="EMBL/GenBank/DDBJ databases">
        <authorList>
            <person name="Weinstock G."/>
            <person name="Sodergren E."/>
            <person name="Clifton S."/>
            <person name="Fulton L."/>
            <person name="Fulton B."/>
            <person name="Courtney L."/>
            <person name="Fronick C."/>
            <person name="Harrison M."/>
            <person name="Strong C."/>
            <person name="Farmer C."/>
            <person name="Delahaunty K."/>
            <person name="Markovic C."/>
            <person name="Hall O."/>
            <person name="Minx P."/>
            <person name="Tomlinson C."/>
            <person name="Mitreva M."/>
            <person name="Nelson J."/>
            <person name="Hou S."/>
            <person name="Wollam A."/>
            <person name="Pepin K.H."/>
            <person name="Johnson M."/>
            <person name="Bhonagiri V."/>
            <person name="Nash W.E."/>
            <person name="Warren W."/>
            <person name="Chinwalla A."/>
            <person name="Mardis E.R."/>
            <person name="Wilson R.K."/>
        </authorList>
    </citation>
    <scope>NUCLEOTIDE SEQUENCE [LARGE SCALE GENOMIC DNA]</scope>
    <source>
        <strain evidence="2">DSM 14469</strain>
    </source>
</reference>
<dbReference type="RefSeq" id="WP_006863733.1">
    <property type="nucleotide sequence ID" value="NZ_ACCL02000022.1"/>
</dbReference>
<feature type="transmembrane region" description="Helical" evidence="1">
    <location>
        <begin position="33"/>
        <end position="52"/>
    </location>
</feature>
<evidence type="ECO:0000256" key="1">
    <source>
        <dbReference type="SAM" id="Phobius"/>
    </source>
</evidence>
<protein>
    <submittedName>
        <fullName evidence="2">Uncharacterized protein</fullName>
    </submittedName>
</protein>
<dbReference type="EMBL" id="ACCL02000022">
    <property type="protein sequence ID" value="EET59061.1"/>
    <property type="molecule type" value="Genomic_DNA"/>
</dbReference>
<accession>C6LJY3</accession>
<dbReference type="AlphaFoldDB" id="C6LJY3"/>